<dbReference type="EMBL" id="PGOL01002086">
    <property type="protein sequence ID" value="PKI50680.1"/>
    <property type="molecule type" value="Genomic_DNA"/>
</dbReference>
<feature type="non-terminal residue" evidence="2">
    <location>
        <position position="1"/>
    </location>
</feature>
<sequence length="108" mass="12390">KRKVANLKKYLLPSFRMYDMLLQIKVKCPNIYGYIRENGGWFRGTSLLDLDGIVSRGPLPRSTVGTTNRPRPETEKDFRLHKSNNDYRVQASSPCTNHGGWLQAYSPC</sequence>
<organism evidence="2 3">
    <name type="scientific">Punica granatum</name>
    <name type="common">Pomegranate</name>
    <dbReference type="NCBI Taxonomy" id="22663"/>
    <lineage>
        <taxon>Eukaryota</taxon>
        <taxon>Viridiplantae</taxon>
        <taxon>Streptophyta</taxon>
        <taxon>Embryophyta</taxon>
        <taxon>Tracheophyta</taxon>
        <taxon>Spermatophyta</taxon>
        <taxon>Magnoliopsida</taxon>
        <taxon>eudicotyledons</taxon>
        <taxon>Gunneridae</taxon>
        <taxon>Pentapetalae</taxon>
        <taxon>rosids</taxon>
        <taxon>malvids</taxon>
        <taxon>Myrtales</taxon>
        <taxon>Lythraceae</taxon>
        <taxon>Punica</taxon>
    </lineage>
</organism>
<evidence type="ECO:0000256" key="1">
    <source>
        <dbReference type="SAM" id="MobiDB-lite"/>
    </source>
</evidence>
<feature type="compositionally biased region" description="Basic and acidic residues" evidence="1">
    <location>
        <begin position="70"/>
        <end position="83"/>
    </location>
</feature>
<accession>A0A2I0J410</accession>
<evidence type="ECO:0000313" key="2">
    <source>
        <dbReference type="EMBL" id="PKI50680.1"/>
    </source>
</evidence>
<dbReference type="Proteomes" id="UP000233551">
    <property type="component" value="Unassembled WGS sequence"/>
</dbReference>
<reference evidence="2 3" key="1">
    <citation type="submission" date="2017-11" db="EMBL/GenBank/DDBJ databases">
        <title>De-novo sequencing of pomegranate (Punica granatum L.) genome.</title>
        <authorList>
            <person name="Akparov Z."/>
            <person name="Amiraslanov A."/>
            <person name="Hajiyeva S."/>
            <person name="Abbasov M."/>
            <person name="Kaur K."/>
            <person name="Hamwieh A."/>
            <person name="Solovyev V."/>
            <person name="Salamov A."/>
            <person name="Braich B."/>
            <person name="Kosarev P."/>
            <person name="Mahmoud A."/>
            <person name="Hajiyev E."/>
            <person name="Babayeva S."/>
            <person name="Izzatullayeva V."/>
            <person name="Mammadov A."/>
            <person name="Mammadov A."/>
            <person name="Sharifova S."/>
            <person name="Ojaghi J."/>
            <person name="Eynullazada K."/>
            <person name="Bayramov B."/>
            <person name="Abdulazimova A."/>
            <person name="Shahmuradov I."/>
        </authorList>
    </citation>
    <scope>NUCLEOTIDE SEQUENCE [LARGE SCALE GENOMIC DNA]</scope>
    <source>
        <strain evidence="3">cv. AG2017</strain>
        <tissue evidence="2">Leaf</tissue>
    </source>
</reference>
<gene>
    <name evidence="2" type="ORF">CRG98_028917</name>
</gene>
<keyword evidence="3" id="KW-1185">Reference proteome</keyword>
<dbReference type="AlphaFoldDB" id="A0A2I0J410"/>
<proteinExistence type="predicted"/>
<evidence type="ECO:0000313" key="3">
    <source>
        <dbReference type="Proteomes" id="UP000233551"/>
    </source>
</evidence>
<protein>
    <submittedName>
        <fullName evidence="2">Uncharacterized protein</fullName>
    </submittedName>
</protein>
<name>A0A2I0J410_PUNGR</name>
<comment type="caution">
    <text evidence="2">The sequence shown here is derived from an EMBL/GenBank/DDBJ whole genome shotgun (WGS) entry which is preliminary data.</text>
</comment>
<feature type="region of interest" description="Disordered" evidence="1">
    <location>
        <begin position="59"/>
        <end position="83"/>
    </location>
</feature>